<evidence type="ECO:0000256" key="1">
    <source>
        <dbReference type="SAM" id="SignalP"/>
    </source>
</evidence>
<proteinExistence type="predicted"/>
<dbReference type="SUPFAM" id="SSF52540">
    <property type="entry name" value="P-loop containing nucleoside triphosphate hydrolases"/>
    <property type="match status" value="1"/>
</dbReference>
<gene>
    <name evidence="2" type="ordered locus">RBE_1124</name>
</gene>
<protein>
    <recommendedName>
        <fullName evidence="4">NB-ARC domain protein</fullName>
    </recommendedName>
</protein>
<dbReference type="Gene3D" id="3.40.50.300">
    <property type="entry name" value="P-loop containing nucleotide triphosphate hydrolases"/>
    <property type="match status" value="1"/>
</dbReference>
<reference evidence="2 3" key="1">
    <citation type="journal article" date="2006" name="PLoS Genet.">
        <title>Genome sequence of Rickettsia bellii illuminates the role of amoebae in gene exchanges between intracellular pathogens.</title>
        <authorList>
            <person name="Ogata H."/>
            <person name="La Scola B."/>
            <person name="Audic S."/>
            <person name="Renesto P."/>
            <person name="Blanc G."/>
            <person name="Robert C."/>
            <person name="Fournier P.-E."/>
            <person name="Claverie J.-M."/>
            <person name="Raoult D."/>
        </authorList>
    </citation>
    <scope>NUCLEOTIDE SEQUENCE [LARGE SCALE GENOMIC DNA]</scope>
    <source>
        <strain evidence="2 3">RML369-C</strain>
    </source>
</reference>
<dbReference type="Proteomes" id="UP000001951">
    <property type="component" value="Chromosome"/>
</dbReference>
<dbReference type="AlphaFoldDB" id="Q1RHF9"/>
<keyword evidence="1" id="KW-0732">Signal</keyword>
<feature type="signal peptide" evidence="1">
    <location>
        <begin position="1"/>
        <end position="19"/>
    </location>
</feature>
<dbReference type="HOGENOM" id="CLU_051338_0_0_5"/>
<evidence type="ECO:0008006" key="4">
    <source>
        <dbReference type="Google" id="ProtNLM"/>
    </source>
</evidence>
<sequence>MKKYILLTIILLMSKNIFAREQISNLVTPVSYFINHTSQIKKIKSNLIKYKQSGILGVSGMGKTQVARMYAYDNKADYDLIWFIDCNLDIDGQLMKLAKVINAQANSAVISDNISMVRKELMTYLASKDKWLLVFDNLKVGENKKIADFINWEHNGNIIFCSQDSELLPNIVKITAFEEKESKMLIENILESNNSESIEFLAQEFKGYPILMVQGSQILNQVQGLSLNEYKKQIQGANDKIELNIRLAINELSTSARKLLNEIALINNQSFSKEFLNCITSDKDHLDDDIYNISKFALITNIEPNEDNPTFEMHDVIAEKILKINGYTNNKESIDQVVTNYISSVPSSVVKARIFRNAKTVLGNIDIITKNAEKYDIPINVILGLKINLITQYINSLDLYSAQKLVDWFNENDSKGNFKLSKMRLCLIFKSYRWIL</sequence>
<organism evidence="2 3">
    <name type="scientific">Rickettsia bellii (strain RML369-C)</name>
    <dbReference type="NCBI Taxonomy" id="336407"/>
    <lineage>
        <taxon>Bacteria</taxon>
        <taxon>Pseudomonadati</taxon>
        <taxon>Pseudomonadota</taxon>
        <taxon>Alphaproteobacteria</taxon>
        <taxon>Rickettsiales</taxon>
        <taxon>Rickettsiaceae</taxon>
        <taxon>Rickettsieae</taxon>
        <taxon>Rickettsia</taxon>
        <taxon>belli group</taxon>
    </lineage>
</organism>
<dbReference type="InterPro" id="IPR027417">
    <property type="entry name" value="P-loop_NTPase"/>
</dbReference>
<dbReference type="RefSeq" id="WP_011477783.1">
    <property type="nucleotide sequence ID" value="NC_007940.1"/>
</dbReference>
<feature type="chain" id="PRO_5004196939" description="NB-ARC domain protein" evidence="1">
    <location>
        <begin position="20"/>
        <end position="436"/>
    </location>
</feature>
<dbReference type="KEGG" id="rbe:RBE_1124"/>
<accession>Q1RHF9</accession>
<evidence type="ECO:0000313" key="3">
    <source>
        <dbReference type="Proteomes" id="UP000001951"/>
    </source>
</evidence>
<evidence type="ECO:0000313" key="2">
    <source>
        <dbReference type="EMBL" id="ABE05205.1"/>
    </source>
</evidence>
<dbReference type="eggNOG" id="COG3903">
    <property type="taxonomic scope" value="Bacteria"/>
</dbReference>
<dbReference type="EMBL" id="CP000087">
    <property type="protein sequence ID" value="ABE05205.1"/>
    <property type="molecule type" value="Genomic_DNA"/>
</dbReference>
<name>Q1RHF9_RICBR</name>